<protein>
    <submittedName>
        <fullName evidence="2">Uncharacterized protein</fullName>
    </submittedName>
</protein>
<name>A0A6N2C7J6_SOLCI</name>
<organism evidence="2">
    <name type="scientific">Solanum chilense</name>
    <name type="common">Tomato</name>
    <name type="synonym">Lycopersicon chilense</name>
    <dbReference type="NCBI Taxonomy" id="4083"/>
    <lineage>
        <taxon>Eukaryota</taxon>
        <taxon>Viridiplantae</taxon>
        <taxon>Streptophyta</taxon>
        <taxon>Embryophyta</taxon>
        <taxon>Tracheophyta</taxon>
        <taxon>Spermatophyta</taxon>
        <taxon>Magnoliopsida</taxon>
        <taxon>eudicotyledons</taxon>
        <taxon>Gunneridae</taxon>
        <taxon>Pentapetalae</taxon>
        <taxon>asterids</taxon>
        <taxon>lamiids</taxon>
        <taxon>Solanales</taxon>
        <taxon>Solanaceae</taxon>
        <taxon>Solanoideae</taxon>
        <taxon>Solaneae</taxon>
        <taxon>Solanum</taxon>
        <taxon>Solanum subgen. Lycopersicon</taxon>
    </lineage>
</organism>
<evidence type="ECO:0000256" key="1">
    <source>
        <dbReference type="SAM" id="MobiDB-lite"/>
    </source>
</evidence>
<reference evidence="2" key="1">
    <citation type="submission" date="2019-05" db="EMBL/GenBank/DDBJ databases">
        <title>The de novo reference genome and transcriptome assemblies of the wild tomato species Solanum chilense.</title>
        <authorList>
            <person name="Stam R."/>
            <person name="Nosenko T."/>
            <person name="Hoerger A.C."/>
            <person name="Stephan W."/>
            <person name="Seidel M.A."/>
            <person name="Kuhn J.M.M."/>
            <person name="Haberer G."/>
            <person name="Tellier A."/>
        </authorList>
    </citation>
    <scope>NUCLEOTIDE SEQUENCE</scope>
    <source>
        <tissue evidence="2">Mature leaves</tissue>
    </source>
</reference>
<sequence>MVSIDVVGQNQEIVLKNLIQAVLDSPGFKKLSSFRSNFEELLQRSVDPPFEAIWVHSALRYRGFSSTENDLFKRLAAVKGLFQLIVSSSVSCDFFKSIALIAPVMYNVFGLVMGLKGFEQKAKKEKKFVRETVEDRCDVSEGFLRPVRELVTVWMWDKSLENTGDKGCMRAFFPLLTDEIIERVNAEGCELSALAGCVIAEAFLLKLCLRFLEDGSRKELQDELRAWIIASITGLQNPYFFETLLMMLLEPSFPTASLLNSDDEKCLRNILYDAVVLVEYSFLNPEQMDQLSAKHVKNIIMARLLITGEAIELNRKQDQKKAISYTNAFSGSSLPPQIITWIRSKIGAEDKASEPSSSSPATFLRWILNIENGGIRIFDHNISKIRAKLLLDREEDEEEGDEKMNESDSAAFVSAAHTMESAEPERRKRKGKDSEQKSRVKFLKYSLHENSGSKGKPSIADNDDSSSEGEVENPLTDEE</sequence>
<comment type="caution">
    <text evidence="2">The sequence shown here is derived from an EMBL/GenBank/DDBJ whole genome shotgun (WGS) entry which is preliminary data.</text>
</comment>
<accession>A0A6N2C7J6</accession>
<gene>
    <name evidence="2" type="ORF">EJD97_000257</name>
</gene>
<proteinExistence type="predicted"/>
<dbReference type="PANTHER" id="PTHR35505">
    <property type="entry name" value="OS01G0600300 PROTEIN"/>
    <property type="match status" value="1"/>
</dbReference>
<feature type="compositionally biased region" description="Acidic residues" evidence="1">
    <location>
        <begin position="461"/>
        <end position="479"/>
    </location>
</feature>
<dbReference type="AlphaFoldDB" id="A0A6N2C7J6"/>
<dbReference type="PANTHER" id="PTHR35505:SF5">
    <property type="entry name" value="SUBSTRATE CARRIER FAMILY PROTEIN"/>
    <property type="match status" value="1"/>
</dbReference>
<feature type="region of interest" description="Disordered" evidence="1">
    <location>
        <begin position="415"/>
        <end position="479"/>
    </location>
</feature>
<evidence type="ECO:0000313" key="2">
    <source>
        <dbReference type="EMBL" id="TMX00724.1"/>
    </source>
</evidence>
<dbReference type="EMBL" id="RXGB01001012">
    <property type="protein sequence ID" value="TMX00724.1"/>
    <property type="molecule type" value="Genomic_DNA"/>
</dbReference>